<dbReference type="Pfam" id="PF08448">
    <property type="entry name" value="PAS_4"/>
    <property type="match status" value="1"/>
</dbReference>
<dbReference type="InterPro" id="IPR013656">
    <property type="entry name" value="PAS_4"/>
</dbReference>
<sequence>MRVSGDLVIEGPDEATREVLRSLGEDLLRGWKLRQRNTYLESELKTLDKAERELRLKETGLRRLLDLSPFFILVESADEALQYINQSMENLLGRDFEDVFGQRIEEIASEFSFFKECRESVLKSPRTLELEVELKRTESVWLRCVVFPELGADGSLARIICIASDVTLRRKSEEALRKSLSDYRELFHRSGDVVLLVDPEDGQILDINDGAQALLGEARSEVVGSTFRELTERVSTHVFGLSEAHWKAALKPGSSFEWPLRDHAGELRWVQVVMEGLEIAGKTRLLALGRDITDLKRDSEKWVEIETSHEFLLDQNVVHEFSNLLSVILNGVELLSLASDNELREKLATVREASHRAASLTRVLVEKQSEGTRGVVLIAEDEPGVLSAVRRMLGRAGYRVLAARHGDEALEVAQLHKGTIDLLLTDVVMPGVAGPRLAEEIVEIRPDVAVLYMSAYTDLVSDFSKSLGPETLLLAKPFGAEELIRAVELTIKNRVNARNEEKR</sequence>
<evidence type="ECO:0000259" key="4">
    <source>
        <dbReference type="PROSITE" id="PS50112"/>
    </source>
</evidence>
<dbReference type="NCBIfam" id="TIGR00229">
    <property type="entry name" value="sensory_box"/>
    <property type="match status" value="2"/>
</dbReference>
<dbReference type="InterPro" id="IPR050595">
    <property type="entry name" value="Bact_response_regulator"/>
</dbReference>
<dbReference type="SMART" id="SM00091">
    <property type="entry name" value="PAS"/>
    <property type="match status" value="2"/>
</dbReference>
<dbReference type="InterPro" id="IPR000014">
    <property type="entry name" value="PAS"/>
</dbReference>
<protein>
    <submittedName>
        <fullName evidence="6">PAS domain S-box protein</fullName>
    </submittedName>
</protein>
<feature type="modified residue" description="4-aspartylphosphate" evidence="2">
    <location>
        <position position="426"/>
    </location>
</feature>
<dbReference type="PROSITE" id="PS50113">
    <property type="entry name" value="PAC"/>
    <property type="match status" value="1"/>
</dbReference>
<dbReference type="SMART" id="SM00086">
    <property type="entry name" value="PAC"/>
    <property type="match status" value="2"/>
</dbReference>
<dbReference type="InterPro" id="IPR000700">
    <property type="entry name" value="PAS-assoc_C"/>
</dbReference>
<dbReference type="AlphaFoldDB" id="A0A5B8Y3G3"/>
<feature type="domain" description="PAS" evidence="4">
    <location>
        <begin position="57"/>
        <end position="102"/>
    </location>
</feature>
<evidence type="ECO:0000256" key="1">
    <source>
        <dbReference type="ARBA" id="ARBA00022553"/>
    </source>
</evidence>
<feature type="domain" description="Response regulatory" evidence="3">
    <location>
        <begin position="375"/>
        <end position="491"/>
    </location>
</feature>
<dbReference type="InterPro" id="IPR001610">
    <property type="entry name" value="PAC"/>
</dbReference>
<dbReference type="Pfam" id="PF13426">
    <property type="entry name" value="PAS_9"/>
    <property type="match status" value="1"/>
</dbReference>
<dbReference type="OrthoDB" id="5346841at2"/>
<accession>A0A5B8Y3G3</accession>
<dbReference type="KEGG" id="bbae:FRD01_23850"/>
<dbReference type="SUPFAM" id="SSF52172">
    <property type="entry name" value="CheY-like"/>
    <property type="match status" value="1"/>
</dbReference>
<name>A0A5B8Y3G3_9DELT</name>
<organism evidence="6 7">
    <name type="scientific">Microvenator marinus</name>
    <dbReference type="NCBI Taxonomy" id="2600177"/>
    <lineage>
        <taxon>Bacteria</taxon>
        <taxon>Deltaproteobacteria</taxon>
        <taxon>Bradymonadales</taxon>
        <taxon>Microvenatoraceae</taxon>
        <taxon>Microvenator</taxon>
    </lineage>
</organism>
<dbReference type="PROSITE" id="PS50110">
    <property type="entry name" value="RESPONSE_REGULATORY"/>
    <property type="match status" value="1"/>
</dbReference>
<reference evidence="6 7" key="1">
    <citation type="submission" date="2019-08" db="EMBL/GenBank/DDBJ databases">
        <authorList>
            <person name="Liang Q."/>
        </authorList>
    </citation>
    <scope>NUCLEOTIDE SEQUENCE [LARGE SCALE GENOMIC DNA]</scope>
    <source>
        <strain evidence="6 7">V1718</strain>
    </source>
</reference>
<gene>
    <name evidence="6" type="ORF">FRD01_23850</name>
</gene>
<evidence type="ECO:0000259" key="3">
    <source>
        <dbReference type="PROSITE" id="PS50110"/>
    </source>
</evidence>
<keyword evidence="7" id="KW-1185">Reference proteome</keyword>
<dbReference type="Pfam" id="PF00072">
    <property type="entry name" value="Response_reg"/>
    <property type="match status" value="1"/>
</dbReference>
<feature type="domain" description="PAS" evidence="4">
    <location>
        <begin position="179"/>
        <end position="234"/>
    </location>
</feature>
<evidence type="ECO:0000313" key="6">
    <source>
        <dbReference type="EMBL" id="QED30209.1"/>
    </source>
</evidence>
<dbReference type="GO" id="GO:0000160">
    <property type="term" value="P:phosphorelay signal transduction system"/>
    <property type="evidence" value="ECO:0007669"/>
    <property type="project" value="InterPro"/>
</dbReference>
<dbReference type="SUPFAM" id="SSF55785">
    <property type="entry name" value="PYP-like sensor domain (PAS domain)"/>
    <property type="match status" value="2"/>
</dbReference>
<dbReference type="Gene3D" id="3.30.450.20">
    <property type="entry name" value="PAS domain"/>
    <property type="match status" value="2"/>
</dbReference>
<proteinExistence type="predicted"/>
<dbReference type="SMART" id="SM00448">
    <property type="entry name" value="REC"/>
    <property type="match status" value="1"/>
</dbReference>
<dbReference type="InterPro" id="IPR011006">
    <property type="entry name" value="CheY-like_superfamily"/>
</dbReference>
<dbReference type="InterPro" id="IPR001789">
    <property type="entry name" value="Sig_transdc_resp-reg_receiver"/>
</dbReference>
<dbReference type="PROSITE" id="PS50112">
    <property type="entry name" value="PAS"/>
    <property type="match status" value="2"/>
</dbReference>
<dbReference type="Proteomes" id="UP000321595">
    <property type="component" value="Chromosome"/>
</dbReference>
<dbReference type="CDD" id="cd00130">
    <property type="entry name" value="PAS"/>
    <property type="match status" value="2"/>
</dbReference>
<dbReference type="Gene3D" id="3.40.50.2300">
    <property type="match status" value="1"/>
</dbReference>
<dbReference type="PANTHER" id="PTHR44591">
    <property type="entry name" value="STRESS RESPONSE REGULATOR PROTEIN 1"/>
    <property type="match status" value="1"/>
</dbReference>
<evidence type="ECO:0000256" key="2">
    <source>
        <dbReference type="PROSITE-ProRule" id="PRU00169"/>
    </source>
</evidence>
<evidence type="ECO:0000313" key="7">
    <source>
        <dbReference type="Proteomes" id="UP000321595"/>
    </source>
</evidence>
<feature type="domain" description="PAC" evidence="5">
    <location>
        <begin position="126"/>
        <end position="178"/>
    </location>
</feature>
<evidence type="ECO:0000259" key="5">
    <source>
        <dbReference type="PROSITE" id="PS50113"/>
    </source>
</evidence>
<dbReference type="PANTHER" id="PTHR44591:SF3">
    <property type="entry name" value="RESPONSE REGULATORY DOMAIN-CONTAINING PROTEIN"/>
    <property type="match status" value="1"/>
</dbReference>
<dbReference type="EMBL" id="CP042467">
    <property type="protein sequence ID" value="QED30209.1"/>
    <property type="molecule type" value="Genomic_DNA"/>
</dbReference>
<dbReference type="InterPro" id="IPR035965">
    <property type="entry name" value="PAS-like_dom_sf"/>
</dbReference>
<keyword evidence="1 2" id="KW-0597">Phosphoprotein</keyword>